<proteinExistence type="predicted"/>
<name>A0ABS2M3D1_9ACTN</name>
<sequence length="149" mass="16303">MAETERGKTLRLIGYWWGSDEPGWPDVNQFVDEGLDPGESERVALYLSSGTAWVAAAGLSPCRLCGVGNGSAELTDGSHFIWPEGLAHYVRDHQVRLPAQITEVMYGESAPVDASRFEQDLDAGDLSIDDEWWRTLGDTRPAAARLPAV</sequence>
<dbReference type="RefSeq" id="WP_204945463.1">
    <property type="nucleotide sequence ID" value="NZ_JAFBBP010000001.1"/>
</dbReference>
<evidence type="ECO:0000313" key="1">
    <source>
        <dbReference type="EMBL" id="MBM7494950.1"/>
    </source>
</evidence>
<comment type="caution">
    <text evidence="1">The sequence shown here is derived from an EMBL/GenBank/DDBJ whole genome shotgun (WGS) entry which is preliminary data.</text>
</comment>
<protein>
    <submittedName>
        <fullName evidence="1">Uncharacterized protein</fullName>
    </submittedName>
</protein>
<accession>A0ABS2M3D1</accession>
<evidence type="ECO:0000313" key="2">
    <source>
        <dbReference type="Proteomes" id="UP000764837"/>
    </source>
</evidence>
<keyword evidence="2" id="KW-1185">Reference proteome</keyword>
<reference evidence="1 2" key="1">
    <citation type="submission" date="2021-01" db="EMBL/GenBank/DDBJ databases">
        <title>Sequencing the genomes of 1000 actinobacteria strains.</title>
        <authorList>
            <person name="Klenk H.-P."/>
        </authorList>
    </citation>
    <scope>NUCLEOTIDE SEQUENCE [LARGE SCALE GENOMIC DNA]</scope>
    <source>
        <strain evidence="1 2">DSM 100204</strain>
    </source>
</reference>
<dbReference type="Proteomes" id="UP000764837">
    <property type="component" value="Unassembled WGS sequence"/>
</dbReference>
<gene>
    <name evidence="1" type="ORF">JOD64_006172</name>
</gene>
<dbReference type="EMBL" id="JAFBBP010000001">
    <property type="protein sequence ID" value="MBM7494950.1"/>
    <property type="molecule type" value="Genomic_DNA"/>
</dbReference>
<organism evidence="1 2">
    <name type="scientific">Micromonospora luteifusca</name>
    <dbReference type="NCBI Taxonomy" id="709860"/>
    <lineage>
        <taxon>Bacteria</taxon>
        <taxon>Bacillati</taxon>
        <taxon>Actinomycetota</taxon>
        <taxon>Actinomycetes</taxon>
        <taxon>Micromonosporales</taxon>
        <taxon>Micromonosporaceae</taxon>
        <taxon>Micromonospora</taxon>
    </lineage>
</organism>